<keyword evidence="2" id="KW-1185">Reference proteome</keyword>
<reference evidence="1" key="1">
    <citation type="thesis" date="2020" institute="ProQuest LLC" country="789 East Eisenhower Parkway, Ann Arbor, MI, USA">
        <title>Comparative Genomics and Chromosome Evolution.</title>
        <authorList>
            <person name="Mudd A.B."/>
        </authorList>
    </citation>
    <scope>NUCLEOTIDE SEQUENCE</scope>
    <source>
        <strain evidence="1">HN-11 Male</strain>
        <tissue evidence="1">Kidney and liver</tissue>
    </source>
</reference>
<comment type="caution">
    <text evidence="1">The sequence shown here is derived from an EMBL/GenBank/DDBJ whole genome shotgun (WGS) entry which is preliminary data.</text>
</comment>
<accession>A0A8J6EQL8</accession>
<gene>
    <name evidence="1" type="ORF">GDO78_016508</name>
</gene>
<sequence length="47" mass="5636">MSCLDCSCLRRTPVKSISQSKDSTTSIYPHWVRRRVYMRFQPIQNMQ</sequence>
<dbReference type="Proteomes" id="UP000770717">
    <property type="component" value="Unassembled WGS sequence"/>
</dbReference>
<evidence type="ECO:0000313" key="2">
    <source>
        <dbReference type="Proteomes" id="UP000770717"/>
    </source>
</evidence>
<organism evidence="1 2">
    <name type="scientific">Eleutherodactylus coqui</name>
    <name type="common">Puerto Rican coqui</name>
    <dbReference type="NCBI Taxonomy" id="57060"/>
    <lineage>
        <taxon>Eukaryota</taxon>
        <taxon>Metazoa</taxon>
        <taxon>Chordata</taxon>
        <taxon>Craniata</taxon>
        <taxon>Vertebrata</taxon>
        <taxon>Euteleostomi</taxon>
        <taxon>Amphibia</taxon>
        <taxon>Batrachia</taxon>
        <taxon>Anura</taxon>
        <taxon>Neobatrachia</taxon>
        <taxon>Hyloidea</taxon>
        <taxon>Eleutherodactylidae</taxon>
        <taxon>Eleutherodactylinae</taxon>
        <taxon>Eleutherodactylus</taxon>
        <taxon>Eleutherodactylus</taxon>
    </lineage>
</organism>
<dbReference type="OrthoDB" id="840771at2759"/>
<dbReference type="EMBL" id="WNTK01000015">
    <property type="protein sequence ID" value="KAG9473368.1"/>
    <property type="molecule type" value="Genomic_DNA"/>
</dbReference>
<dbReference type="AlphaFoldDB" id="A0A8J6EQL8"/>
<protein>
    <submittedName>
        <fullName evidence="1">Uncharacterized protein</fullName>
    </submittedName>
</protein>
<evidence type="ECO:0000313" key="1">
    <source>
        <dbReference type="EMBL" id="KAG9473368.1"/>
    </source>
</evidence>
<name>A0A8J6EQL8_ELECQ</name>
<proteinExistence type="predicted"/>